<evidence type="ECO:0000256" key="5">
    <source>
        <dbReference type="ARBA" id="ARBA00022490"/>
    </source>
</evidence>
<dbReference type="NCBIfam" id="NF006999">
    <property type="entry name" value="PRK09462.1"/>
    <property type="match status" value="1"/>
</dbReference>
<dbReference type="GO" id="GO:1900705">
    <property type="term" value="P:negative regulation of siderophore biosynthetic process"/>
    <property type="evidence" value="ECO:0007669"/>
    <property type="project" value="TreeGrafter"/>
</dbReference>
<evidence type="ECO:0000256" key="14">
    <source>
        <dbReference type="RuleBase" id="RU364037"/>
    </source>
</evidence>
<keyword evidence="13 14" id="KW-0408">Iron</keyword>
<dbReference type="eggNOG" id="COG0735">
    <property type="taxonomic scope" value="Bacteria"/>
</dbReference>
<accession>A0A066UB76</accession>
<feature type="binding site" evidence="13">
    <location>
        <position position="125"/>
    </location>
    <ligand>
        <name>Fe cation</name>
        <dbReference type="ChEBI" id="CHEBI:24875"/>
    </ligand>
</feature>
<feature type="binding site" evidence="13">
    <location>
        <position position="108"/>
    </location>
    <ligand>
        <name>Fe cation</name>
        <dbReference type="ChEBI" id="CHEBI:24875"/>
    </ligand>
</feature>
<dbReference type="InterPro" id="IPR036390">
    <property type="entry name" value="WH_DNA-bd_sf"/>
</dbReference>
<comment type="caution">
    <text evidence="15">The sequence shown here is derived from an EMBL/GenBank/DDBJ whole genome shotgun (WGS) entry which is preliminary data.</text>
</comment>
<dbReference type="CDD" id="cd07153">
    <property type="entry name" value="Fur_like"/>
    <property type="match status" value="1"/>
</dbReference>
<evidence type="ECO:0000256" key="1">
    <source>
        <dbReference type="ARBA" id="ARBA00004496"/>
    </source>
</evidence>
<comment type="cofactor">
    <cofactor evidence="13">
        <name>Mn(2+)</name>
        <dbReference type="ChEBI" id="CHEBI:29035"/>
    </cofactor>
    <cofactor evidence="13">
        <name>Fe(2+)</name>
        <dbReference type="ChEBI" id="CHEBI:29033"/>
    </cofactor>
    <text evidence="13">Binds 1 Mn(2+) or Fe(2+) ion per subunit.</text>
</comment>
<dbReference type="PANTHER" id="PTHR33202">
    <property type="entry name" value="ZINC UPTAKE REGULATION PROTEIN"/>
    <property type="match status" value="1"/>
</dbReference>
<feature type="binding site" evidence="13">
    <location>
        <position position="89"/>
    </location>
    <ligand>
        <name>Fe cation</name>
        <dbReference type="ChEBI" id="CHEBI:24875"/>
    </ligand>
</feature>
<keyword evidence="11 14" id="KW-0804">Transcription</keyword>
<dbReference type="GO" id="GO:0045892">
    <property type="term" value="P:negative regulation of DNA-templated transcription"/>
    <property type="evidence" value="ECO:0007669"/>
    <property type="project" value="TreeGrafter"/>
</dbReference>
<dbReference type="Pfam" id="PF01475">
    <property type="entry name" value="FUR"/>
    <property type="match status" value="1"/>
</dbReference>
<evidence type="ECO:0000313" key="15">
    <source>
        <dbReference type="EMBL" id="KDN24651.1"/>
    </source>
</evidence>
<sequence length="144" mass="16394">MAFTNKDLRKAGLKVTLPRIKILELLETAEHHHMSAEDVYRALASQGEDVGLATVYRVLTQFEQAGIVERHNFENNLSVFEIVQEDHHDHLVCDVCGKIVEFNNQVIEDEQFRVAEEHGFQLSAHSLVLHGVCSDKECQKTLEN</sequence>
<comment type="subunit">
    <text evidence="3 14">Homodimer.</text>
</comment>
<feature type="binding site" evidence="12">
    <location>
        <position position="96"/>
    </location>
    <ligand>
        <name>Zn(2+)</name>
        <dbReference type="ChEBI" id="CHEBI:29105"/>
    </ligand>
</feature>
<dbReference type="GO" id="GO:0008270">
    <property type="term" value="F:zinc ion binding"/>
    <property type="evidence" value="ECO:0007669"/>
    <property type="project" value="TreeGrafter"/>
</dbReference>
<dbReference type="InterPro" id="IPR043135">
    <property type="entry name" value="Fur_C"/>
</dbReference>
<dbReference type="AlphaFoldDB" id="A0A066UB76"/>
<dbReference type="GO" id="GO:0003700">
    <property type="term" value="F:DNA-binding transcription factor activity"/>
    <property type="evidence" value="ECO:0007669"/>
    <property type="project" value="UniProtKB-UniRule"/>
</dbReference>
<evidence type="ECO:0000256" key="2">
    <source>
        <dbReference type="ARBA" id="ARBA00007957"/>
    </source>
</evidence>
<keyword evidence="10 14" id="KW-0238">DNA-binding</keyword>
<evidence type="ECO:0000256" key="9">
    <source>
        <dbReference type="ARBA" id="ARBA00023015"/>
    </source>
</evidence>
<dbReference type="GO" id="GO:0000976">
    <property type="term" value="F:transcription cis-regulatory region binding"/>
    <property type="evidence" value="ECO:0007669"/>
    <property type="project" value="TreeGrafter"/>
</dbReference>
<protein>
    <recommendedName>
        <fullName evidence="4 14">Ferric uptake regulation protein</fullName>
    </recommendedName>
</protein>
<name>A0A066UB76_9GAMM</name>
<evidence type="ECO:0000256" key="7">
    <source>
        <dbReference type="ARBA" id="ARBA00022723"/>
    </source>
</evidence>
<keyword evidence="7 12" id="KW-0479">Metal-binding</keyword>
<feature type="binding site" evidence="12">
    <location>
        <position position="93"/>
    </location>
    <ligand>
        <name>Zn(2+)</name>
        <dbReference type="ChEBI" id="CHEBI:29105"/>
    </ligand>
</feature>
<dbReference type="OrthoDB" id="8659436at2"/>
<reference evidence="15 16" key="1">
    <citation type="journal article" date="2014" name="Genome Announc.">
        <title>Draft Genome Sequence of Moraxella bovoculi Strain 237T (ATCC BAA-1259T) Isolated from a Calf with Infectious Bovine Keratoconjunctivitis.</title>
        <authorList>
            <person name="Calcutt M.J."/>
            <person name="Foecking M.F."/>
            <person name="Martin N.T."/>
            <person name="Mhlanga-Mutangadura T."/>
            <person name="Reilly T.J."/>
        </authorList>
    </citation>
    <scope>NUCLEOTIDE SEQUENCE [LARGE SCALE GENOMIC DNA]</scope>
    <source>
        <strain evidence="15 16">237</strain>
    </source>
</reference>
<keyword evidence="16" id="KW-1185">Reference proteome</keyword>
<feature type="binding site" evidence="12">
    <location>
        <position position="133"/>
    </location>
    <ligand>
        <name>Zn(2+)</name>
        <dbReference type="ChEBI" id="CHEBI:29105"/>
    </ligand>
</feature>
<dbReference type="RefSeq" id="WP_036366493.1">
    <property type="nucleotide sequence ID" value="NZ_AOMT01000028.1"/>
</dbReference>
<evidence type="ECO:0000256" key="4">
    <source>
        <dbReference type="ARBA" id="ARBA00020910"/>
    </source>
</evidence>
<dbReference type="GeneID" id="301975839"/>
<comment type="cofactor">
    <cofactor evidence="12">
        <name>Zn(2+)</name>
        <dbReference type="ChEBI" id="CHEBI:29105"/>
    </cofactor>
    <text evidence="12">Binds 1 zinc ion per subunit.</text>
</comment>
<evidence type="ECO:0000256" key="12">
    <source>
        <dbReference type="PIRSR" id="PIRSR602481-1"/>
    </source>
</evidence>
<dbReference type="InterPro" id="IPR002481">
    <property type="entry name" value="FUR"/>
</dbReference>
<dbReference type="GO" id="GO:0005829">
    <property type="term" value="C:cytosol"/>
    <property type="evidence" value="ECO:0007669"/>
    <property type="project" value="TreeGrafter"/>
</dbReference>
<evidence type="ECO:0000256" key="6">
    <source>
        <dbReference type="ARBA" id="ARBA00022491"/>
    </source>
</evidence>
<dbReference type="FunFam" id="1.10.10.10:FF:000007">
    <property type="entry name" value="Ferric uptake regulation protein"/>
    <property type="match status" value="1"/>
</dbReference>
<keyword evidence="9 14" id="KW-0805">Transcription regulation</keyword>
<evidence type="ECO:0000256" key="10">
    <source>
        <dbReference type="ARBA" id="ARBA00023125"/>
    </source>
</evidence>
<organism evidence="15 16">
    <name type="scientific">Moraxella bovoculi 237</name>
    <dbReference type="NCBI Taxonomy" id="743974"/>
    <lineage>
        <taxon>Bacteria</taxon>
        <taxon>Pseudomonadati</taxon>
        <taxon>Pseudomonadota</taxon>
        <taxon>Gammaproteobacteria</taxon>
        <taxon>Moraxellales</taxon>
        <taxon>Moraxellaceae</taxon>
        <taxon>Moraxella</taxon>
    </lineage>
</organism>
<comment type="subcellular location">
    <subcellularLocation>
        <location evidence="1 14">Cytoplasm</location>
    </subcellularLocation>
</comment>
<evidence type="ECO:0000313" key="16">
    <source>
        <dbReference type="Proteomes" id="UP000035860"/>
    </source>
</evidence>
<dbReference type="Proteomes" id="UP000035860">
    <property type="component" value="Unassembled WGS sequence"/>
</dbReference>
<dbReference type="Gene3D" id="3.30.1490.190">
    <property type="match status" value="1"/>
</dbReference>
<evidence type="ECO:0000256" key="8">
    <source>
        <dbReference type="ARBA" id="ARBA00022833"/>
    </source>
</evidence>
<proteinExistence type="inferred from homology"/>
<feature type="binding site" evidence="13">
    <location>
        <position position="87"/>
    </location>
    <ligand>
        <name>Fe cation</name>
        <dbReference type="ChEBI" id="CHEBI:24875"/>
    </ligand>
</feature>
<keyword evidence="6 14" id="KW-0678">Repressor</keyword>
<dbReference type="EMBL" id="AOMT01000028">
    <property type="protein sequence ID" value="KDN24651.1"/>
    <property type="molecule type" value="Genomic_DNA"/>
</dbReference>
<feature type="binding site" evidence="12">
    <location>
        <position position="138"/>
    </location>
    <ligand>
        <name>Zn(2+)</name>
        <dbReference type="ChEBI" id="CHEBI:29105"/>
    </ligand>
</feature>
<comment type="similarity">
    <text evidence="2 14">Belongs to the Fur family.</text>
</comment>
<keyword evidence="8 12" id="KW-0862">Zinc</keyword>
<dbReference type="SUPFAM" id="SSF46785">
    <property type="entry name" value="Winged helix' DNA-binding domain"/>
    <property type="match status" value="1"/>
</dbReference>
<dbReference type="InterPro" id="IPR036388">
    <property type="entry name" value="WH-like_DNA-bd_sf"/>
</dbReference>
<evidence type="ECO:0000256" key="13">
    <source>
        <dbReference type="PIRSR" id="PIRSR602481-2"/>
    </source>
</evidence>
<evidence type="ECO:0000256" key="3">
    <source>
        <dbReference type="ARBA" id="ARBA00011738"/>
    </source>
</evidence>
<keyword evidence="5 14" id="KW-0963">Cytoplasm</keyword>
<dbReference type="PANTHER" id="PTHR33202:SF2">
    <property type="entry name" value="FERRIC UPTAKE REGULATION PROTEIN"/>
    <property type="match status" value="1"/>
</dbReference>
<evidence type="ECO:0000256" key="11">
    <source>
        <dbReference type="ARBA" id="ARBA00023163"/>
    </source>
</evidence>
<gene>
    <name evidence="14" type="primary">fur</name>
    <name evidence="15" type="ORF">MBO_07987</name>
</gene>
<dbReference type="Gene3D" id="1.10.10.10">
    <property type="entry name" value="Winged helix-like DNA-binding domain superfamily/Winged helix DNA-binding domain"/>
    <property type="match status" value="1"/>
</dbReference>